<protein>
    <recommendedName>
        <fullName evidence="1">TnsA endonuclease N-terminal domain-containing protein</fullName>
    </recommendedName>
</protein>
<dbReference type="InterPro" id="IPR014833">
    <property type="entry name" value="TnsA_N"/>
</dbReference>
<accession>A0A523UU60</accession>
<reference evidence="2 3" key="1">
    <citation type="submission" date="2019-03" db="EMBL/GenBank/DDBJ databases">
        <title>Metabolic potential of uncultured bacteria and archaea associated with petroleum seepage in deep-sea sediments.</title>
        <authorList>
            <person name="Dong X."/>
            <person name="Hubert C."/>
        </authorList>
    </citation>
    <scope>NUCLEOTIDE SEQUENCE [LARGE SCALE GENOMIC DNA]</scope>
    <source>
        <strain evidence="2">E44_bin18</strain>
    </source>
</reference>
<evidence type="ECO:0000313" key="3">
    <source>
        <dbReference type="Proteomes" id="UP000315525"/>
    </source>
</evidence>
<dbReference type="EMBL" id="SOJN01000069">
    <property type="protein sequence ID" value="TET46064.1"/>
    <property type="molecule type" value="Genomic_DNA"/>
</dbReference>
<name>A0A523UU60_UNCT6</name>
<comment type="caution">
    <text evidence="2">The sequence shown here is derived from an EMBL/GenBank/DDBJ whole genome shotgun (WGS) entry which is preliminary data.</text>
</comment>
<dbReference type="Gene3D" id="3.40.91.30">
    <property type="match status" value="1"/>
</dbReference>
<dbReference type="Proteomes" id="UP000315525">
    <property type="component" value="Unassembled WGS sequence"/>
</dbReference>
<sequence length="118" mass="14032">MQMRRSGRGDFENPRKSAYSVERYDSQWERQYMMRLEKDKSVAKWTKSHGIVIQYVTEAGNVRGYHPDFLVERVDAAKEIHEVKGGQFLRNPDTIRKHEAAKNWCKRRGMRFVVITKK</sequence>
<dbReference type="Pfam" id="PF08722">
    <property type="entry name" value="Tn7_TnsA-like_N"/>
    <property type="match status" value="1"/>
</dbReference>
<feature type="domain" description="TnsA endonuclease N-terminal" evidence="1">
    <location>
        <begin position="39"/>
        <end position="116"/>
    </location>
</feature>
<evidence type="ECO:0000259" key="1">
    <source>
        <dbReference type="Pfam" id="PF08722"/>
    </source>
</evidence>
<proteinExistence type="predicted"/>
<dbReference type="AlphaFoldDB" id="A0A523UU60"/>
<gene>
    <name evidence="2" type="ORF">E3J62_05395</name>
</gene>
<organism evidence="2 3">
    <name type="scientific">candidate division TA06 bacterium</name>
    <dbReference type="NCBI Taxonomy" id="2250710"/>
    <lineage>
        <taxon>Bacteria</taxon>
        <taxon>Bacteria division TA06</taxon>
    </lineage>
</organism>
<evidence type="ECO:0000313" key="2">
    <source>
        <dbReference type="EMBL" id="TET46064.1"/>
    </source>
</evidence>